<feature type="binding site" evidence="11">
    <location>
        <position position="439"/>
    </location>
    <ligand>
        <name>Zn(2+)</name>
        <dbReference type="ChEBI" id="CHEBI:29105"/>
        <label>1</label>
    </ligand>
</feature>
<comment type="catalytic activity">
    <reaction evidence="11">
        <text>Couples ATP hydrolysis with the unwinding of duplex DNA by translocating in the 3'-5' direction.</text>
        <dbReference type="EC" id="5.6.2.4"/>
    </reaction>
</comment>
<feature type="binding site" evidence="11">
    <location>
        <position position="479"/>
    </location>
    <ligand>
        <name>Zn(2+)</name>
        <dbReference type="ChEBI" id="CHEBI:29105"/>
        <label>1</label>
    </ligand>
</feature>
<dbReference type="InterPro" id="IPR014001">
    <property type="entry name" value="Helicase_ATP-bd"/>
</dbReference>
<evidence type="ECO:0000256" key="6">
    <source>
        <dbReference type="ARBA" id="ARBA00022806"/>
    </source>
</evidence>
<dbReference type="InterPro" id="IPR005259">
    <property type="entry name" value="PriA"/>
</dbReference>
<dbReference type="PROSITE" id="PS51194">
    <property type="entry name" value="HELICASE_CTER"/>
    <property type="match status" value="1"/>
</dbReference>
<dbReference type="InterPro" id="IPR011545">
    <property type="entry name" value="DEAD/DEAH_box_helicase_dom"/>
</dbReference>
<keyword evidence="2 11" id="KW-0235">DNA replication</keyword>
<dbReference type="HAMAP" id="MF_00983">
    <property type="entry name" value="PriA"/>
    <property type="match status" value="1"/>
</dbReference>
<comment type="similarity">
    <text evidence="11">Belongs to the helicase family. PriA subfamily.</text>
</comment>
<evidence type="ECO:0000259" key="12">
    <source>
        <dbReference type="PROSITE" id="PS51192"/>
    </source>
</evidence>
<organism evidence="14 15">
    <name type="scientific">Desulfuromonas versatilis</name>
    <dbReference type="NCBI Taxonomy" id="2802975"/>
    <lineage>
        <taxon>Bacteria</taxon>
        <taxon>Pseudomonadati</taxon>
        <taxon>Thermodesulfobacteriota</taxon>
        <taxon>Desulfuromonadia</taxon>
        <taxon>Desulfuromonadales</taxon>
        <taxon>Desulfuromonadaceae</taxon>
        <taxon>Desulfuromonas</taxon>
    </lineage>
</organism>
<sequence>MVKPSLVATVAVAAPLDKLLSYLLPAELRERARVGVRLRVPLGRRSVVGYLLGVAEGEAEGLKPVAEVLDEAPLFPPAMIDFFLRAAEYYCHPPGEVIRTALPAGLSGRGAEVSILQERFYRAAPRGDEPPGARQRQICQLVRERGQVALSELREHFAAPHAPLRRLVELGFLEEESGERLRDPFLDQPPPPDSQLEPTPDQARALEQLRAKLGDGFAPFLLHGVTGSGKTEVYLRIIAAALQRGARALVLVPEIALTPQLVGRFRARFAAAGTGIAVLHSGLSDGERYDAWRAIARGAADIVIGARSAVFAPLERLGVIVVDEEHEASYKQAEGFRYHARDLALLRGQMSKTLVLLGSATPALTTFHRAREGQSGYLPLAARAQERPLPAVELVDLVQQRPEGVLSAPLVAALGEVLEARQQALLLLNRRGFSPYLLCGDCGQSFRCPNCEITLTYYQKSRRLRCHYCDFSQAPPELCPRCSGGGLAPEGAGTERLEEELEALFPQARIARMDRDSTTRKGSHQQLVERMSRGEVDILIGTQMIAKGHDFPGVTLVGVVGADSSLNFPDFRSAERTFALLTQVAGRAGRAELPGRVYIQTFAPEHYALQCAALHDYQGFYEQEIAFRQELGYPPFGYLVNLVLAGNDPGRVNAAATALAEALADDAGEAEVLGPAPCPLARLRGKTRMQVLLKAPRRPPLRRLLVRLDVLRRKIPAGVALAVDVDPVDML</sequence>
<comment type="function">
    <text evidence="11">Initiates the restart of stalled replication forks, which reloads the replicative helicase on sites other than the origin of replication. Recognizes and binds to abandoned replication forks and remodels them to uncover a helicase loading site. Promotes assembly of the primosome at these replication forks.</text>
</comment>
<evidence type="ECO:0000256" key="7">
    <source>
        <dbReference type="ARBA" id="ARBA00022833"/>
    </source>
</evidence>
<dbReference type="InterPro" id="IPR042115">
    <property type="entry name" value="PriA_3primeBD_sf"/>
</dbReference>
<reference evidence="14 15" key="2">
    <citation type="journal article" date="2021" name="Int. J. Syst. Evol. Microbiol.">
        <title>Isolation and Polyphasic Characterization of Desulfuromonas versatilis sp. Nov., an Electrogenic Bacteria Capable of Versatile Metabolism Isolated from a Graphene Oxide-Reducing Enrichment Culture.</title>
        <authorList>
            <person name="Xie L."/>
            <person name="Yoshida N."/>
            <person name="Ishii S."/>
            <person name="Meng L."/>
        </authorList>
    </citation>
    <scope>NUCLEOTIDE SEQUENCE [LARGE SCALE GENOMIC DNA]</scope>
    <source>
        <strain evidence="14 15">NIT-T3</strain>
    </source>
</reference>
<comment type="cofactor">
    <cofactor evidence="11">
        <name>Zn(2+)</name>
        <dbReference type="ChEBI" id="CHEBI:29105"/>
    </cofactor>
    <text evidence="11">Binds 2 zinc ions per subunit.</text>
</comment>
<evidence type="ECO:0000256" key="5">
    <source>
        <dbReference type="ARBA" id="ARBA00022801"/>
    </source>
</evidence>
<dbReference type="CDD" id="cd18804">
    <property type="entry name" value="SF2_C_priA"/>
    <property type="match status" value="1"/>
</dbReference>
<dbReference type="SUPFAM" id="SSF52540">
    <property type="entry name" value="P-loop containing nucleoside triphosphate hydrolases"/>
    <property type="match status" value="2"/>
</dbReference>
<feature type="binding site" evidence="11">
    <location>
        <position position="448"/>
    </location>
    <ligand>
        <name>Zn(2+)</name>
        <dbReference type="ChEBI" id="CHEBI:29105"/>
        <label>2</label>
    </ligand>
</feature>
<dbReference type="EMBL" id="AP024355">
    <property type="protein sequence ID" value="BCR06115.1"/>
    <property type="molecule type" value="Genomic_DNA"/>
</dbReference>
<dbReference type="PANTHER" id="PTHR30580:SF0">
    <property type="entry name" value="PRIMOSOMAL PROTEIN N"/>
    <property type="match status" value="1"/>
</dbReference>
<dbReference type="InterPro" id="IPR001650">
    <property type="entry name" value="Helicase_C-like"/>
</dbReference>
<dbReference type="SMART" id="SM00490">
    <property type="entry name" value="HELICc"/>
    <property type="match status" value="1"/>
</dbReference>
<dbReference type="Pfam" id="PF18074">
    <property type="entry name" value="PriA_C"/>
    <property type="match status" value="1"/>
</dbReference>
<evidence type="ECO:0000256" key="4">
    <source>
        <dbReference type="ARBA" id="ARBA00022741"/>
    </source>
</evidence>
<feature type="domain" description="Helicase C-terminal" evidence="13">
    <location>
        <begin position="474"/>
        <end position="639"/>
    </location>
</feature>
<name>A0ABM8HVU7_9BACT</name>
<dbReference type="InterPro" id="IPR040498">
    <property type="entry name" value="PriA_CRR"/>
</dbReference>
<keyword evidence="8 11" id="KW-0067">ATP-binding</keyword>
<dbReference type="SMART" id="SM00487">
    <property type="entry name" value="DEXDc"/>
    <property type="match status" value="1"/>
</dbReference>
<feature type="binding site" evidence="11">
    <location>
        <position position="482"/>
    </location>
    <ligand>
        <name>Zn(2+)</name>
        <dbReference type="ChEBI" id="CHEBI:29105"/>
        <label>1</label>
    </ligand>
</feature>
<feature type="binding site" evidence="11">
    <location>
        <position position="469"/>
    </location>
    <ligand>
        <name>Zn(2+)</name>
        <dbReference type="ChEBI" id="CHEBI:29105"/>
        <label>2</label>
    </ligand>
</feature>
<dbReference type="Proteomes" id="UP001319827">
    <property type="component" value="Chromosome"/>
</dbReference>
<dbReference type="InterPro" id="IPR041236">
    <property type="entry name" value="PriA_C"/>
</dbReference>
<comment type="subunit">
    <text evidence="11">Component of the replication restart primosome.</text>
</comment>
<protein>
    <recommendedName>
        <fullName evidence="11">Replication restart protein PriA</fullName>
    </recommendedName>
    <alternativeName>
        <fullName evidence="11">ATP-dependent DNA helicase PriA</fullName>
        <ecNumber evidence="11">5.6.2.4</ecNumber>
    </alternativeName>
    <alternativeName>
        <fullName evidence="11">DNA 3'-5' helicase PriA</fullName>
    </alternativeName>
</protein>
<feature type="binding site" evidence="11">
    <location>
        <position position="442"/>
    </location>
    <ligand>
        <name>Zn(2+)</name>
        <dbReference type="ChEBI" id="CHEBI:29105"/>
        <label>1</label>
    </ligand>
</feature>
<evidence type="ECO:0000259" key="13">
    <source>
        <dbReference type="PROSITE" id="PS51194"/>
    </source>
</evidence>
<keyword evidence="4 11" id="KW-0547">Nucleotide-binding</keyword>
<keyword evidence="7 11" id="KW-0862">Zinc</keyword>
<evidence type="ECO:0000256" key="2">
    <source>
        <dbReference type="ARBA" id="ARBA00022705"/>
    </source>
</evidence>
<dbReference type="Gene3D" id="3.40.50.300">
    <property type="entry name" value="P-loop containing nucleotide triphosphate hydrolases"/>
    <property type="match status" value="2"/>
</dbReference>
<evidence type="ECO:0000256" key="1">
    <source>
        <dbReference type="ARBA" id="ARBA00022515"/>
    </source>
</evidence>
<evidence type="ECO:0000256" key="11">
    <source>
        <dbReference type="HAMAP-Rule" id="MF_00983"/>
    </source>
</evidence>
<evidence type="ECO:0000256" key="8">
    <source>
        <dbReference type="ARBA" id="ARBA00022840"/>
    </source>
</evidence>
<keyword evidence="6 11" id="KW-0347">Helicase</keyword>
<dbReference type="InterPro" id="IPR041222">
    <property type="entry name" value="PriA_3primeBD"/>
</dbReference>
<keyword evidence="10 11" id="KW-0413">Isomerase</keyword>
<evidence type="ECO:0000313" key="14">
    <source>
        <dbReference type="EMBL" id="BCR06115.1"/>
    </source>
</evidence>
<gene>
    <name evidence="11 14" type="primary">priA</name>
    <name evidence="14" type="ORF">DESUT3_31840</name>
</gene>
<dbReference type="Pfam" id="PF00270">
    <property type="entry name" value="DEAD"/>
    <property type="match status" value="1"/>
</dbReference>
<evidence type="ECO:0000256" key="10">
    <source>
        <dbReference type="ARBA" id="ARBA00023235"/>
    </source>
</evidence>
<keyword evidence="3 11" id="KW-0479">Metal-binding</keyword>
<dbReference type="PROSITE" id="PS51192">
    <property type="entry name" value="HELICASE_ATP_BIND_1"/>
    <property type="match status" value="1"/>
</dbReference>
<feature type="domain" description="Helicase ATP-binding" evidence="12">
    <location>
        <begin position="211"/>
        <end position="380"/>
    </location>
</feature>
<evidence type="ECO:0000313" key="15">
    <source>
        <dbReference type="Proteomes" id="UP001319827"/>
    </source>
</evidence>
<feature type="binding site" evidence="11">
    <location>
        <position position="451"/>
    </location>
    <ligand>
        <name>Zn(2+)</name>
        <dbReference type="ChEBI" id="CHEBI:29105"/>
        <label>2</label>
    </ligand>
</feature>
<dbReference type="CDD" id="cd17929">
    <property type="entry name" value="DEXHc_priA"/>
    <property type="match status" value="1"/>
</dbReference>
<keyword evidence="15" id="KW-1185">Reference proteome</keyword>
<dbReference type="EC" id="5.6.2.4" evidence="11"/>
<dbReference type="NCBIfam" id="TIGR00595">
    <property type="entry name" value="priA"/>
    <property type="match status" value="1"/>
</dbReference>
<accession>A0ABM8HVU7</accession>
<dbReference type="Gene3D" id="3.40.1440.60">
    <property type="entry name" value="PriA, 3(prime) DNA-binding domain"/>
    <property type="match status" value="1"/>
</dbReference>
<dbReference type="Pfam" id="PF00271">
    <property type="entry name" value="Helicase_C"/>
    <property type="match status" value="1"/>
</dbReference>
<dbReference type="Pfam" id="PF18319">
    <property type="entry name" value="Zn_ribbon_PriA"/>
    <property type="match status" value="1"/>
</dbReference>
<keyword evidence="1 11" id="KW-0639">Primosome</keyword>
<dbReference type="Pfam" id="PF17764">
    <property type="entry name" value="PriA_3primeBD"/>
    <property type="match status" value="1"/>
</dbReference>
<proteinExistence type="inferred from homology"/>
<keyword evidence="5 11" id="KW-0378">Hydrolase</keyword>
<keyword evidence="9 11" id="KW-0238">DNA-binding</keyword>
<reference evidence="14 15" key="1">
    <citation type="journal article" date="2016" name="C (Basel)">
        <title>Selective Growth of and Electricity Production by Marine Exoelectrogenic Bacteria in Self-Aggregated Hydrogel of Microbially Reduced Graphene Oxide.</title>
        <authorList>
            <person name="Yoshida N."/>
            <person name="Goto Y."/>
            <person name="Miyata Y."/>
        </authorList>
    </citation>
    <scope>NUCLEOTIDE SEQUENCE [LARGE SCALE GENOMIC DNA]</scope>
    <source>
        <strain evidence="14 15">NIT-T3</strain>
    </source>
</reference>
<evidence type="ECO:0000256" key="3">
    <source>
        <dbReference type="ARBA" id="ARBA00022723"/>
    </source>
</evidence>
<evidence type="ECO:0000256" key="9">
    <source>
        <dbReference type="ARBA" id="ARBA00023125"/>
    </source>
</evidence>
<dbReference type="InterPro" id="IPR027417">
    <property type="entry name" value="P-loop_NTPase"/>
</dbReference>
<comment type="catalytic activity">
    <reaction evidence="11">
        <text>ATP + H2O = ADP + phosphate + H(+)</text>
        <dbReference type="Rhea" id="RHEA:13065"/>
        <dbReference type="ChEBI" id="CHEBI:15377"/>
        <dbReference type="ChEBI" id="CHEBI:15378"/>
        <dbReference type="ChEBI" id="CHEBI:30616"/>
        <dbReference type="ChEBI" id="CHEBI:43474"/>
        <dbReference type="ChEBI" id="CHEBI:456216"/>
        <dbReference type="EC" id="5.6.2.4"/>
    </reaction>
</comment>
<dbReference type="PANTHER" id="PTHR30580">
    <property type="entry name" value="PRIMOSOMAL PROTEIN N"/>
    <property type="match status" value="1"/>
</dbReference>
<feature type="binding site" evidence="11">
    <location>
        <position position="466"/>
    </location>
    <ligand>
        <name>Zn(2+)</name>
        <dbReference type="ChEBI" id="CHEBI:29105"/>
        <label>2</label>
    </ligand>
</feature>